<dbReference type="InterPro" id="IPR001810">
    <property type="entry name" value="F-box_dom"/>
</dbReference>
<dbReference type="PROSITE" id="PS50181">
    <property type="entry name" value="FBOX"/>
    <property type="match status" value="1"/>
</dbReference>
<accession>A0A6G1JLU1</accession>
<evidence type="ECO:0000259" key="2">
    <source>
        <dbReference type="PROSITE" id="PS50181"/>
    </source>
</evidence>
<dbReference type="Gene3D" id="3.80.10.10">
    <property type="entry name" value="Ribonuclease Inhibitor"/>
    <property type="match status" value="1"/>
</dbReference>
<dbReference type="SUPFAM" id="SSF52047">
    <property type="entry name" value="RNI-like"/>
    <property type="match status" value="1"/>
</dbReference>
<dbReference type="SUPFAM" id="SSF81383">
    <property type="entry name" value="F-box domain"/>
    <property type="match status" value="1"/>
</dbReference>
<feature type="region of interest" description="Disordered" evidence="1">
    <location>
        <begin position="78"/>
        <end position="111"/>
    </location>
</feature>
<proteinExistence type="predicted"/>
<evidence type="ECO:0000256" key="1">
    <source>
        <dbReference type="SAM" id="MobiDB-lite"/>
    </source>
</evidence>
<sequence length="357" mass="40174">MARSLLDLPPELLVHTLTFLPIQALLRFGQTCRHSHSLATSSLHTLSLGIHTTRISGIINKLAATQYPQPKAINSVFALPAPSSPRPSSASDNSSRRSNRSSQECDLFDDSDADPHRVSVLIPDAQIYDYTTLLAFHTALIKSILLRHSSTLRHLDLSLWTFTVPIAKAVASLYALRTLSIRIEDSLHVRAVPRRQLASQRIEQKEAWEILTKTAVWAPRLKALRIEGGELSVADLSRLLNKSRWCHEVWLCKCPSLRKELWSWLGGEWEGRSALRVLGVMRCGGEIGEKALDMIGELKGLRFLNLQECYGVGTDVVEQRNKQEWRIQEVIPPLPKIQEQDASMVLEVDPDYMAHED</sequence>
<keyword evidence="4" id="KW-1185">Reference proteome</keyword>
<dbReference type="EMBL" id="MU005569">
    <property type="protein sequence ID" value="KAF2691532.1"/>
    <property type="molecule type" value="Genomic_DNA"/>
</dbReference>
<evidence type="ECO:0000313" key="4">
    <source>
        <dbReference type="Proteomes" id="UP000799291"/>
    </source>
</evidence>
<name>A0A6G1JLU1_9PLEO</name>
<dbReference type="InterPro" id="IPR032675">
    <property type="entry name" value="LRR_dom_sf"/>
</dbReference>
<feature type="domain" description="F-box" evidence="2">
    <location>
        <begin position="2"/>
        <end position="48"/>
    </location>
</feature>
<reference evidence="3" key="1">
    <citation type="journal article" date="2020" name="Stud. Mycol.">
        <title>101 Dothideomycetes genomes: a test case for predicting lifestyles and emergence of pathogens.</title>
        <authorList>
            <person name="Haridas S."/>
            <person name="Albert R."/>
            <person name="Binder M."/>
            <person name="Bloem J."/>
            <person name="Labutti K."/>
            <person name="Salamov A."/>
            <person name="Andreopoulos B."/>
            <person name="Baker S."/>
            <person name="Barry K."/>
            <person name="Bills G."/>
            <person name="Bluhm B."/>
            <person name="Cannon C."/>
            <person name="Castanera R."/>
            <person name="Culley D."/>
            <person name="Daum C."/>
            <person name="Ezra D."/>
            <person name="Gonzalez J."/>
            <person name="Henrissat B."/>
            <person name="Kuo A."/>
            <person name="Liang C."/>
            <person name="Lipzen A."/>
            <person name="Lutzoni F."/>
            <person name="Magnuson J."/>
            <person name="Mondo S."/>
            <person name="Nolan M."/>
            <person name="Ohm R."/>
            <person name="Pangilinan J."/>
            <person name="Park H.-J."/>
            <person name="Ramirez L."/>
            <person name="Alfaro M."/>
            <person name="Sun H."/>
            <person name="Tritt A."/>
            <person name="Yoshinaga Y."/>
            <person name="Zwiers L.-H."/>
            <person name="Turgeon B."/>
            <person name="Goodwin S."/>
            <person name="Spatafora J."/>
            <person name="Crous P."/>
            <person name="Grigoriev I."/>
        </authorList>
    </citation>
    <scope>NUCLEOTIDE SEQUENCE</scope>
    <source>
        <strain evidence="3">CBS 122367</strain>
    </source>
</reference>
<dbReference type="OrthoDB" id="5425556at2759"/>
<dbReference type="AlphaFoldDB" id="A0A6G1JLU1"/>
<evidence type="ECO:0000313" key="3">
    <source>
        <dbReference type="EMBL" id="KAF2691532.1"/>
    </source>
</evidence>
<dbReference type="Pfam" id="PF12937">
    <property type="entry name" value="F-box-like"/>
    <property type="match status" value="1"/>
</dbReference>
<dbReference type="Proteomes" id="UP000799291">
    <property type="component" value="Unassembled WGS sequence"/>
</dbReference>
<protein>
    <recommendedName>
        <fullName evidence="2">F-box domain-containing protein</fullName>
    </recommendedName>
</protein>
<organism evidence="3 4">
    <name type="scientific">Lentithecium fluviatile CBS 122367</name>
    <dbReference type="NCBI Taxonomy" id="1168545"/>
    <lineage>
        <taxon>Eukaryota</taxon>
        <taxon>Fungi</taxon>
        <taxon>Dikarya</taxon>
        <taxon>Ascomycota</taxon>
        <taxon>Pezizomycotina</taxon>
        <taxon>Dothideomycetes</taxon>
        <taxon>Pleosporomycetidae</taxon>
        <taxon>Pleosporales</taxon>
        <taxon>Massarineae</taxon>
        <taxon>Lentitheciaceae</taxon>
        <taxon>Lentithecium</taxon>
    </lineage>
</organism>
<dbReference type="InterPro" id="IPR036047">
    <property type="entry name" value="F-box-like_dom_sf"/>
</dbReference>
<gene>
    <name evidence="3" type="ORF">K458DRAFT_324950</name>
</gene>